<protein>
    <recommendedName>
        <fullName evidence="10">Cadherin domain-containing protein</fullName>
    </recommendedName>
</protein>
<proteinExistence type="predicted"/>
<evidence type="ECO:0000313" key="12">
    <source>
        <dbReference type="WBParaSite" id="SMRG1_84160.1"/>
    </source>
</evidence>
<dbReference type="WBParaSite" id="SMRG1_84160.1">
    <property type="protein sequence ID" value="SMRG1_84160.1"/>
    <property type="gene ID" value="SMRG1_84160"/>
</dbReference>
<dbReference type="SMART" id="SM00112">
    <property type="entry name" value="CA"/>
    <property type="match status" value="4"/>
</dbReference>
<reference evidence="12" key="1">
    <citation type="submission" date="2023-11" db="UniProtKB">
        <authorList>
            <consortium name="WormBaseParasite"/>
        </authorList>
    </citation>
    <scope>IDENTIFICATION</scope>
</reference>
<dbReference type="PROSITE" id="PS50268">
    <property type="entry name" value="CADHERIN_2"/>
    <property type="match status" value="4"/>
</dbReference>
<accession>A0AA85AGS7</accession>
<dbReference type="AlphaFoldDB" id="A0AA85AGS7"/>
<dbReference type="PANTHER" id="PTHR24028:SF146">
    <property type="entry name" value="CADHERIN 96CB, ISOFORM D-RELATED"/>
    <property type="match status" value="1"/>
</dbReference>
<dbReference type="Gene3D" id="2.60.40.60">
    <property type="entry name" value="Cadherins"/>
    <property type="match status" value="6"/>
</dbReference>
<dbReference type="InterPro" id="IPR002126">
    <property type="entry name" value="Cadherin-like_dom"/>
</dbReference>
<keyword evidence="7" id="KW-0325">Glycoprotein</keyword>
<dbReference type="SUPFAM" id="SSF49313">
    <property type="entry name" value="Cadherin-like"/>
    <property type="match status" value="4"/>
</dbReference>
<feature type="domain" description="Cadherin" evidence="10">
    <location>
        <begin position="151"/>
        <end position="289"/>
    </location>
</feature>
<sequence>MNLTSLRKWVTEILCHVTMESYFENNKTMFISYRIKEELSNGTLVGNLFNDVKKLYEKFKFTTSSSLTTEIIKLHSIKQFKKFELNSYDLNFKETSDYFKLDQQTGDLFTQNRIDYDLDNTTDERWIPIMIYIEDINDNRPKFIELNSSNAFNYFNITIKENIPLGTRIPLMKAYDLDTIEKNANILYKLNYPIHDNQTDYYQVFGLITCSTDEYNDNNNNNEFKDRQIKGRSHDDFPCLIIKDNLDYEMKQYYIIELIAYESGYSSIDCAILPINISIIDINDNKPKFIFPLENYYSLNISENLPIGTLLLKIEAIDIDSGENSRLTYSLTQNSFRKTLVTMETNDNHNHNDYSNNDNNYNQSNSFNQFIINPNNGEIRLNQLLHAHLTQQIEIIIHVNDNGLPMHKISKSILFHIIDINNHAPMIQIKKIDCNKFNIETNEIKISNKIESGSYIGFLIVNDVDLGQNGQVTCYQKFDDYNNYNNWGEYSHFKINLINNGQISNQYLYTLQIIRDDYINNENIDLINTSINNQLETNVTQKLISFIMMITCKDHGYPSFLTTSINLIITVMDYRFIDLCFEQMYYELIIEESNQPLLHLLQPQLIGIVNQLNFNIKPKNNQYKIGCDQLYINQFTGELSAPNGIDREKISYFICILIAKEMINDYLIKQNRIAYSELIINITDINDNEPTLNNDILLYGFTIYEWDQYNNNNNNNNNNNEMEIDLNNQTNSYIIGYLNAIDLDNGINGTVIYRLAQITMEKTIDYRNDTNQYFNNNNNNDNLKSIFHIDSTSGLISISKNQYHFIDREQISIYYLQIILEDMGYPIKLTSIQTINIYINDINDNAPKWYHTIESNYIQLNSLKSIIIYHLEPIWEINQNSPIELKSKLNAYDNDLNDNSKLQMYIIEPIDEYQQFIGRNKLSLPIDSLYLSIHGELILYIDKLQEIYQYYTFIRVQDHGINRQLYTDGYFFIQLPIKTMNKLELSINSLNITNQYIDHFNKSINTNQLKINTQSIWLWFNEFKIMILLIISLSLIIILSIIIIFIIFIKFHKKKKKNSRNIYFHQIIDNIGGKNDTLNSDYYTTHTSNSSSSNNNNNHTIMNKNDYLIMNSNYKYNPMNLIYQSSDLMNNHYFNDSMKQLNLNTNPLNITSNCSHLYPHNNNNNNNTIDNQYSHEHVHGNELNHSYVNSMFQQISTPYELFYPTTYTNLMTTYDLNKNENSTMNTITTTTTTTTTNMNSSSSSSGGHCNYQYFNNTLHY</sequence>
<evidence type="ECO:0000256" key="7">
    <source>
        <dbReference type="ARBA" id="ARBA00023180"/>
    </source>
</evidence>
<dbReference type="InterPro" id="IPR015919">
    <property type="entry name" value="Cadherin-like_sf"/>
</dbReference>
<dbReference type="Proteomes" id="UP000050790">
    <property type="component" value="Unassembled WGS sequence"/>
</dbReference>
<evidence type="ECO:0000256" key="8">
    <source>
        <dbReference type="PROSITE-ProRule" id="PRU00043"/>
    </source>
</evidence>
<dbReference type="GO" id="GO:0007156">
    <property type="term" value="P:homophilic cell adhesion via plasma membrane adhesion molecules"/>
    <property type="evidence" value="ECO:0007669"/>
    <property type="project" value="InterPro"/>
</dbReference>
<keyword evidence="4 8" id="KW-0106">Calcium</keyword>
<dbReference type="PRINTS" id="PR00205">
    <property type="entry name" value="CADHERIN"/>
</dbReference>
<dbReference type="PANTHER" id="PTHR24028">
    <property type="entry name" value="CADHERIN-87A"/>
    <property type="match status" value="1"/>
</dbReference>
<evidence type="ECO:0000256" key="5">
    <source>
        <dbReference type="ARBA" id="ARBA00022989"/>
    </source>
</evidence>
<dbReference type="PROSITE" id="PS00232">
    <property type="entry name" value="CADHERIN_1"/>
    <property type="match status" value="4"/>
</dbReference>
<keyword evidence="3" id="KW-0677">Repeat</keyword>
<evidence type="ECO:0000256" key="4">
    <source>
        <dbReference type="ARBA" id="ARBA00022837"/>
    </source>
</evidence>
<evidence type="ECO:0000256" key="3">
    <source>
        <dbReference type="ARBA" id="ARBA00022737"/>
    </source>
</evidence>
<feature type="domain" description="Cadherin" evidence="10">
    <location>
        <begin position="716"/>
        <end position="849"/>
    </location>
</feature>
<feature type="transmembrane region" description="Helical" evidence="9">
    <location>
        <begin position="1025"/>
        <end position="1049"/>
    </location>
</feature>
<evidence type="ECO:0000256" key="9">
    <source>
        <dbReference type="SAM" id="Phobius"/>
    </source>
</evidence>
<feature type="domain" description="Cadherin" evidence="10">
    <location>
        <begin position="293"/>
        <end position="427"/>
    </location>
</feature>
<keyword evidence="2 9" id="KW-0812">Transmembrane</keyword>
<keyword evidence="6 9" id="KW-0472">Membrane</keyword>
<evidence type="ECO:0000259" key="10">
    <source>
        <dbReference type="PROSITE" id="PS50268"/>
    </source>
</evidence>
<evidence type="ECO:0000256" key="1">
    <source>
        <dbReference type="ARBA" id="ARBA00004167"/>
    </source>
</evidence>
<comment type="subcellular location">
    <subcellularLocation>
        <location evidence="1">Membrane</location>
        <topology evidence="1">Single-pass membrane protein</topology>
    </subcellularLocation>
</comment>
<organism evidence="11 12">
    <name type="scientific">Schistosoma margrebowiei</name>
    <dbReference type="NCBI Taxonomy" id="48269"/>
    <lineage>
        <taxon>Eukaryota</taxon>
        <taxon>Metazoa</taxon>
        <taxon>Spiralia</taxon>
        <taxon>Lophotrochozoa</taxon>
        <taxon>Platyhelminthes</taxon>
        <taxon>Trematoda</taxon>
        <taxon>Digenea</taxon>
        <taxon>Strigeidida</taxon>
        <taxon>Schistosomatoidea</taxon>
        <taxon>Schistosomatidae</taxon>
        <taxon>Schistosoma</taxon>
    </lineage>
</organism>
<evidence type="ECO:0000256" key="6">
    <source>
        <dbReference type="ARBA" id="ARBA00023136"/>
    </source>
</evidence>
<dbReference type="InterPro" id="IPR050174">
    <property type="entry name" value="Protocadherin/Cadherin-CA"/>
</dbReference>
<feature type="domain" description="Cadherin" evidence="10">
    <location>
        <begin position="582"/>
        <end position="692"/>
    </location>
</feature>
<evidence type="ECO:0000256" key="2">
    <source>
        <dbReference type="ARBA" id="ARBA00022692"/>
    </source>
</evidence>
<name>A0AA85AGS7_9TREM</name>
<keyword evidence="5 9" id="KW-1133">Transmembrane helix</keyword>
<evidence type="ECO:0000313" key="11">
    <source>
        <dbReference type="Proteomes" id="UP000050790"/>
    </source>
</evidence>
<dbReference type="GO" id="GO:0005509">
    <property type="term" value="F:calcium ion binding"/>
    <property type="evidence" value="ECO:0007669"/>
    <property type="project" value="UniProtKB-UniRule"/>
</dbReference>
<dbReference type="InterPro" id="IPR020894">
    <property type="entry name" value="Cadherin_CS"/>
</dbReference>
<dbReference type="CDD" id="cd11304">
    <property type="entry name" value="Cadherin_repeat"/>
    <property type="match status" value="5"/>
</dbReference>
<dbReference type="GO" id="GO:0005886">
    <property type="term" value="C:plasma membrane"/>
    <property type="evidence" value="ECO:0007669"/>
    <property type="project" value="InterPro"/>
</dbReference>